<dbReference type="OrthoDB" id="9808195at2"/>
<dbReference type="EC" id="3.5.1.87" evidence="5"/>
<dbReference type="EMBL" id="UXAV01000031">
    <property type="protein sequence ID" value="VDC25108.1"/>
    <property type="molecule type" value="Genomic_DNA"/>
</dbReference>
<evidence type="ECO:0000313" key="6">
    <source>
        <dbReference type="Proteomes" id="UP000270468"/>
    </source>
</evidence>
<dbReference type="Gene3D" id="3.40.630.10">
    <property type="entry name" value="Zn peptidases"/>
    <property type="match status" value="1"/>
</dbReference>
<feature type="binding site" evidence="3">
    <location>
        <position position="405"/>
    </location>
    <ligand>
        <name>Zn(2+)</name>
        <dbReference type="ChEBI" id="CHEBI:29105"/>
        <label>2</label>
    </ligand>
</feature>
<protein>
    <submittedName>
        <fullName evidence="5">N-carbamoyl-L-amino acid hydrolase</fullName>
        <ecNumber evidence="5">3.5.1.87</ecNumber>
    </submittedName>
</protein>
<dbReference type="Pfam" id="PF07687">
    <property type="entry name" value="M20_dimer"/>
    <property type="match status" value="1"/>
</dbReference>
<keyword evidence="3" id="KW-0862">Zinc</keyword>
<name>A0A3P5WU57_9BACL</name>
<dbReference type="InterPro" id="IPR002933">
    <property type="entry name" value="Peptidase_M20"/>
</dbReference>
<dbReference type="SUPFAM" id="SSF55031">
    <property type="entry name" value="Bacterial exopeptidase dimerisation domain"/>
    <property type="match status" value="1"/>
</dbReference>
<dbReference type="CDD" id="cd03884">
    <property type="entry name" value="M20_bAS"/>
    <property type="match status" value="1"/>
</dbReference>
<dbReference type="Pfam" id="PF01546">
    <property type="entry name" value="Peptidase_M20"/>
    <property type="match status" value="1"/>
</dbReference>
<feature type="binding site" evidence="3">
    <location>
        <position position="102"/>
    </location>
    <ligand>
        <name>Zn(2+)</name>
        <dbReference type="ChEBI" id="CHEBI:29105"/>
        <label>1</label>
    </ligand>
</feature>
<dbReference type="InterPro" id="IPR010158">
    <property type="entry name" value="Amidase_Cbmase"/>
</dbReference>
<feature type="binding site" evidence="3">
    <location>
        <position position="148"/>
    </location>
    <ligand>
        <name>Zn(2+)</name>
        <dbReference type="ChEBI" id="CHEBI:29105"/>
        <label>2</label>
    </ligand>
</feature>
<feature type="domain" description="Peptidase M20 dimerisation" evidence="4">
    <location>
        <begin position="232"/>
        <end position="331"/>
    </location>
</feature>
<evidence type="ECO:0000256" key="3">
    <source>
        <dbReference type="PIRSR" id="PIRSR001235-1"/>
    </source>
</evidence>
<dbReference type="RefSeq" id="WP_124069584.1">
    <property type="nucleotide sequence ID" value="NZ_CBCRXF010000011.1"/>
</dbReference>
<comment type="cofactor">
    <cofactor evidence="3">
        <name>Zn(2+)</name>
        <dbReference type="ChEBI" id="CHEBI:29105"/>
    </cofactor>
    <text evidence="3">Binds 2 Zn(2+) ions per subunit.</text>
</comment>
<feature type="binding site" evidence="3">
    <location>
        <position position="213"/>
    </location>
    <ligand>
        <name>Zn(2+)</name>
        <dbReference type="ChEBI" id="CHEBI:29105"/>
        <label>1</label>
    </ligand>
</feature>
<accession>A0A3P5WU57</accession>
<dbReference type="InterPro" id="IPR011650">
    <property type="entry name" value="Peptidase_M20_dimer"/>
</dbReference>
<dbReference type="NCBIfam" id="NF006771">
    <property type="entry name" value="PRK09290.1-5"/>
    <property type="match status" value="1"/>
</dbReference>
<dbReference type="AlphaFoldDB" id="A0A3P5WU57"/>
<comment type="similarity">
    <text evidence="1">Belongs to the peptidase M20 family.</text>
</comment>
<dbReference type="PIRSF" id="PIRSF001235">
    <property type="entry name" value="Amidase_carbamoylase"/>
    <property type="match status" value="1"/>
</dbReference>
<sequence>MVLFNDAMEQRLLGEYDLHLDHSGVQGKRLASRLREIAQVGFTAEMGSCRLGYSDEEKQAKDLVKQWMRDSGLEVRQDDAGNVIGRLAGKQDNLPAILSGSHVDSVPNGGHFDGVLGVLTALEVVEAWKETNYQPSRPVEVVIFSDEEGSRFNAGLTGSKAMMGDVGLSDLKSLIDHEGVPFEEVVRKNGLSANSFMDAARDTKEIAAFVEVHIEQGKQLEKNNEPVGIVTGITGLNGLEFSFKGKAGHAGNTPMDDRQDAMVAASEFILNVSFLPKKVSSTAVATVGRLHVFPNGTNVIPGEVKLSVDIRDIHRETLDELVKLIIDEAKRISTVHKVDAVWEETSLADPVLVQDFMQVLQADSLKENQIHPIYIPSGAGHDAMIVGRHVPIAMFFIRSKDGISHNPVEWTSLNDCVTGVHVLKKFLEKLQHSI</sequence>
<reference evidence="5 6" key="1">
    <citation type="submission" date="2018-11" db="EMBL/GenBank/DDBJ databases">
        <authorList>
            <person name="Criscuolo A."/>
        </authorList>
    </citation>
    <scope>NUCLEOTIDE SEQUENCE [LARGE SCALE GENOMIC DNA]</scope>
    <source>
        <strain evidence="5">ATB-66</strain>
    </source>
</reference>
<dbReference type="GO" id="GO:0016813">
    <property type="term" value="F:hydrolase activity, acting on carbon-nitrogen (but not peptide) bonds, in linear amidines"/>
    <property type="evidence" value="ECO:0007669"/>
    <property type="project" value="InterPro"/>
</dbReference>
<dbReference type="GO" id="GO:0050538">
    <property type="term" value="F:N-carbamoyl-L-amino-acid hydrolase activity"/>
    <property type="evidence" value="ECO:0007669"/>
    <property type="project" value="UniProtKB-EC"/>
</dbReference>
<evidence type="ECO:0000256" key="1">
    <source>
        <dbReference type="ARBA" id="ARBA00006153"/>
    </source>
</evidence>
<feature type="binding site" evidence="3">
    <location>
        <position position="113"/>
    </location>
    <ligand>
        <name>Zn(2+)</name>
        <dbReference type="ChEBI" id="CHEBI:29105"/>
        <label>2</label>
    </ligand>
</feature>
<organism evidence="5 6">
    <name type="scientific">Filibacter tadaridae</name>
    <dbReference type="NCBI Taxonomy" id="2483811"/>
    <lineage>
        <taxon>Bacteria</taxon>
        <taxon>Bacillati</taxon>
        <taxon>Bacillota</taxon>
        <taxon>Bacilli</taxon>
        <taxon>Bacillales</taxon>
        <taxon>Caryophanaceae</taxon>
        <taxon>Filibacter</taxon>
    </lineage>
</organism>
<dbReference type="SUPFAM" id="SSF53187">
    <property type="entry name" value="Zn-dependent exopeptidases"/>
    <property type="match status" value="1"/>
</dbReference>
<dbReference type="Gene3D" id="3.30.70.360">
    <property type="match status" value="1"/>
</dbReference>
<keyword evidence="3" id="KW-0479">Metal-binding</keyword>
<evidence type="ECO:0000256" key="2">
    <source>
        <dbReference type="ARBA" id="ARBA00022801"/>
    </source>
</evidence>
<dbReference type="PANTHER" id="PTHR32494">
    <property type="entry name" value="ALLANTOATE DEIMINASE-RELATED"/>
    <property type="match status" value="1"/>
</dbReference>
<keyword evidence="6" id="KW-1185">Reference proteome</keyword>
<gene>
    <name evidence="5" type="primary">amaB</name>
    <name evidence="5" type="ORF">FILTAD_01168</name>
</gene>
<dbReference type="NCBIfam" id="TIGR01879">
    <property type="entry name" value="hydantase"/>
    <property type="match status" value="1"/>
</dbReference>
<evidence type="ECO:0000259" key="4">
    <source>
        <dbReference type="Pfam" id="PF07687"/>
    </source>
</evidence>
<dbReference type="InterPro" id="IPR036264">
    <property type="entry name" value="Bact_exopeptidase_dim_dom"/>
</dbReference>
<feature type="binding site" evidence="3">
    <location>
        <position position="113"/>
    </location>
    <ligand>
        <name>Zn(2+)</name>
        <dbReference type="ChEBI" id="CHEBI:29105"/>
        <label>1</label>
    </ligand>
</feature>
<evidence type="ECO:0000313" key="5">
    <source>
        <dbReference type="EMBL" id="VDC25108.1"/>
    </source>
</evidence>
<dbReference type="GO" id="GO:0046872">
    <property type="term" value="F:metal ion binding"/>
    <property type="evidence" value="ECO:0007669"/>
    <property type="project" value="UniProtKB-KW"/>
</dbReference>
<dbReference type="Proteomes" id="UP000270468">
    <property type="component" value="Unassembled WGS sequence"/>
</dbReference>
<keyword evidence="2 5" id="KW-0378">Hydrolase</keyword>
<proteinExistence type="inferred from homology"/>
<dbReference type="PANTHER" id="PTHR32494:SF5">
    <property type="entry name" value="ALLANTOATE AMIDOHYDROLASE"/>
    <property type="match status" value="1"/>
</dbReference>